<organism evidence="2 3">
    <name type="scientific">Belnapia mucosa</name>
    <dbReference type="NCBI Taxonomy" id="2804532"/>
    <lineage>
        <taxon>Bacteria</taxon>
        <taxon>Pseudomonadati</taxon>
        <taxon>Pseudomonadota</taxon>
        <taxon>Alphaproteobacteria</taxon>
        <taxon>Acetobacterales</taxon>
        <taxon>Roseomonadaceae</taxon>
        <taxon>Belnapia</taxon>
    </lineage>
</organism>
<keyword evidence="3" id="KW-1185">Reference proteome</keyword>
<dbReference type="PANTHER" id="PTHR47739">
    <property type="entry name" value="TRNA1(VAL) (ADENINE(37)-N6)-METHYLTRANSFERASE"/>
    <property type="match status" value="1"/>
</dbReference>
<sequence length="246" mass="25128">MTEAWTEDRLLGGRVALRQPRVGLRAGLDAVLLAAGIPARPDQAVLEAGCGSGAAFLCLAARVPGLRITAIERDPALATLARTNAAANGLAAEVLEGDVRDLALARRLPPCDQAFANPPFWATGTAPPAAQRGTMTHAAEAGAATLADWACFLAASLVRRGTLGLILPTARLEAGMAALAAAGCGGTLLLPFWPREGQAAKRVLLLARRGGRGPARITPGLVLHGPEGGFTPAAEAVLREAAPLPV</sequence>
<dbReference type="PANTHER" id="PTHR47739:SF1">
    <property type="entry name" value="TRNA1(VAL) (ADENINE(37)-N6)-METHYLTRANSFERASE"/>
    <property type="match status" value="1"/>
</dbReference>
<dbReference type="CDD" id="cd02440">
    <property type="entry name" value="AdoMet_MTases"/>
    <property type="match status" value="1"/>
</dbReference>
<dbReference type="InterPro" id="IPR041698">
    <property type="entry name" value="Methyltransf_25"/>
</dbReference>
<dbReference type="EMBL" id="JAEUXJ010000004">
    <property type="protein sequence ID" value="MBL6456094.1"/>
    <property type="molecule type" value="Genomic_DNA"/>
</dbReference>
<proteinExistence type="predicted"/>
<dbReference type="GO" id="GO:0008168">
    <property type="term" value="F:methyltransferase activity"/>
    <property type="evidence" value="ECO:0007669"/>
    <property type="project" value="UniProtKB-KW"/>
</dbReference>
<keyword evidence="2" id="KW-0808">Transferase</keyword>
<protein>
    <submittedName>
        <fullName evidence="2">Methyltransferase</fullName>
    </submittedName>
</protein>
<evidence type="ECO:0000313" key="2">
    <source>
        <dbReference type="EMBL" id="MBL6456094.1"/>
    </source>
</evidence>
<keyword evidence="2" id="KW-0489">Methyltransferase</keyword>
<dbReference type="Pfam" id="PF13649">
    <property type="entry name" value="Methyltransf_25"/>
    <property type="match status" value="1"/>
</dbReference>
<dbReference type="InterPro" id="IPR029063">
    <property type="entry name" value="SAM-dependent_MTases_sf"/>
</dbReference>
<dbReference type="InterPro" id="IPR050210">
    <property type="entry name" value="tRNA_Adenine-N(6)_MTase"/>
</dbReference>
<feature type="domain" description="Methyltransferase" evidence="1">
    <location>
        <begin position="45"/>
        <end position="105"/>
    </location>
</feature>
<dbReference type="GO" id="GO:0032259">
    <property type="term" value="P:methylation"/>
    <property type="evidence" value="ECO:0007669"/>
    <property type="project" value="UniProtKB-KW"/>
</dbReference>
<evidence type="ECO:0000259" key="1">
    <source>
        <dbReference type="Pfam" id="PF13649"/>
    </source>
</evidence>
<name>A0ABS1V5V9_9PROT</name>
<evidence type="ECO:0000313" key="3">
    <source>
        <dbReference type="Proteomes" id="UP000606490"/>
    </source>
</evidence>
<dbReference type="Gene3D" id="3.40.50.150">
    <property type="entry name" value="Vaccinia Virus protein VP39"/>
    <property type="match status" value="1"/>
</dbReference>
<dbReference type="SUPFAM" id="SSF53335">
    <property type="entry name" value="S-adenosyl-L-methionine-dependent methyltransferases"/>
    <property type="match status" value="1"/>
</dbReference>
<dbReference type="Proteomes" id="UP000606490">
    <property type="component" value="Unassembled WGS sequence"/>
</dbReference>
<reference evidence="2 3" key="1">
    <citation type="submission" date="2021-01" db="EMBL/GenBank/DDBJ databases">
        <title>Belnapia mucosa sp. nov. and Belnapia arida sp. nov., isolated from the Tabernas Desert (Almeria, Spain).</title>
        <authorList>
            <person name="Molina-Menor E."/>
            <person name="Vidal-Verdu A."/>
            <person name="Calonge A."/>
            <person name="Satari L."/>
            <person name="Pereto Magraner J."/>
            <person name="Porcar Miralles M."/>
        </authorList>
    </citation>
    <scope>NUCLEOTIDE SEQUENCE [LARGE SCALE GENOMIC DNA]</scope>
    <source>
        <strain evidence="2 3">T6</strain>
    </source>
</reference>
<accession>A0ABS1V5V9</accession>
<dbReference type="RefSeq" id="WP_202825830.1">
    <property type="nucleotide sequence ID" value="NZ_JAEUXJ010000004.1"/>
</dbReference>
<gene>
    <name evidence="2" type="ORF">JMJ55_12225</name>
</gene>
<comment type="caution">
    <text evidence="2">The sequence shown here is derived from an EMBL/GenBank/DDBJ whole genome shotgun (WGS) entry which is preliminary data.</text>
</comment>